<dbReference type="SUPFAM" id="SSF51445">
    <property type="entry name" value="(Trans)glycosidases"/>
    <property type="match status" value="1"/>
</dbReference>
<dbReference type="PRINTS" id="PR00134">
    <property type="entry name" value="GLHYDRLASE10"/>
</dbReference>
<keyword evidence="8" id="KW-1185">Reference proteome</keyword>
<evidence type="ECO:0000259" key="5">
    <source>
        <dbReference type="PROSITE" id="PS51760"/>
    </source>
</evidence>
<evidence type="ECO:0000256" key="4">
    <source>
        <dbReference type="ARBA" id="ARBA00023326"/>
    </source>
</evidence>
<organism evidence="6">
    <name type="scientific">Capitella teleta</name>
    <name type="common">Polychaete worm</name>
    <dbReference type="NCBI Taxonomy" id="283909"/>
    <lineage>
        <taxon>Eukaryota</taxon>
        <taxon>Metazoa</taxon>
        <taxon>Spiralia</taxon>
        <taxon>Lophotrochozoa</taxon>
        <taxon>Annelida</taxon>
        <taxon>Polychaeta</taxon>
        <taxon>Sedentaria</taxon>
        <taxon>Scolecida</taxon>
        <taxon>Capitellidae</taxon>
        <taxon>Capitella</taxon>
    </lineage>
</organism>
<comment type="similarity">
    <text evidence="1">Belongs to the glycosyl hydrolase 10 (cellulase F) family.</text>
</comment>
<dbReference type="GO" id="GO:0031176">
    <property type="term" value="F:endo-1,4-beta-xylanase activity"/>
    <property type="evidence" value="ECO:0007669"/>
    <property type="project" value="UniProtKB-ARBA"/>
</dbReference>
<dbReference type="PROSITE" id="PS51760">
    <property type="entry name" value="GH10_2"/>
    <property type="match status" value="1"/>
</dbReference>
<dbReference type="GO" id="GO:0000272">
    <property type="term" value="P:polysaccharide catabolic process"/>
    <property type="evidence" value="ECO:0007669"/>
    <property type="project" value="UniProtKB-KW"/>
</dbReference>
<keyword evidence="2" id="KW-0378">Hydrolase</keyword>
<dbReference type="InterPro" id="IPR044846">
    <property type="entry name" value="GH10"/>
</dbReference>
<evidence type="ECO:0000256" key="2">
    <source>
        <dbReference type="ARBA" id="ARBA00022801"/>
    </source>
</evidence>
<dbReference type="HOGENOM" id="CLU_008797_1_0_1"/>
<dbReference type="AlphaFoldDB" id="R7UQS0"/>
<proteinExistence type="inferred from homology"/>
<dbReference type="Proteomes" id="UP000014760">
    <property type="component" value="Unassembled WGS sequence"/>
</dbReference>
<evidence type="ECO:0000313" key="7">
    <source>
        <dbReference type="EnsemblMetazoa" id="CapteP53453"/>
    </source>
</evidence>
<dbReference type="PANTHER" id="PTHR31490">
    <property type="entry name" value="GLYCOSYL HYDROLASE"/>
    <property type="match status" value="1"/>
</dbReference>
<evidence type="ECO:0000313" key="6">
    <source>
        <dbReference type="EMBL" id="ELU08453.1"/>
    </source>
</evidence>
<gene>
    <name evidence="6" type="ORF">CAPTEDRAFT_53453</name>
</gene>
<dbReference type="SMART" id="SM00633">
    <property type="entry name" value="Glyco_10"/>
    <property type="match status" value="1"/>
</dbReference>
<reference evidence="7" key="3">
    <citation type="submission" date="2015-06" db="UniProtKB">
        <authorList>
            <consortium name="EnsemblMetazoa"/>
        </authorList>
    </citation>
    <scope>IDENTIFICATION</scope>
</reference>
<keyword evidence="3" id="KW-0119">Carbohydrate metabolism</keyword>
<feature type="non-terminal residue" evidence="6">
    <location>
        <position position="265"/>
    </location>
</feature>
<dbReference type="OMA" id="DRWDVVT"/>
<dbReference type="STRING" id="283909.R7UQS0"/>
<reference evidence="8" key="1">
    <citation type="submission" date="2012-12" db="EMBL/GenBank/DDBJ databases">
        <authorList>
            <person name="Hellsten U."/>
            <person name="Grimwood J."/>
            <person name="Chapman J.A."/>
            <person name="Shapiro H."/>
            <person name="Aerts A."/>
            <person name="Otillar R.P."/>
            <person name="Terry A.Y."/>
            <person name="Boore J.L."/>
            <person name="Simakov O."/>
            <person name="Marletaz F."/>
            <person name="Cho S.-J."/>
            <person name="Edsinger-Gonzales E."/>
            <person name="Havlak P."/>
            <person name="Kuo D.-H."/>
            <person name="Larsson T."/>
            <person name="Lv J."/>
            <person name="Arendt D."/>
            <person name="Savage R."/>
            <person name="Osoegawa K."/>
            <person name="de Jong P."/>
            <person name="Lindberg D.R."/>
            <person name="Seaver E.C."/>
            <person name="Weisblat D.A."/>
            <person name="Putnam N.H."/>
            <person name="Grigoriev I.V."/>
            <person name="Rokhsar D.S."/>
        </authorList>
    </citation>
    <scope>NUCLEOTIDE SEQUENCE</scope>
    <source>
        <strain evidence="8">I ESC-2004</strain>
    </source>
</reference>
<protein>
    <recommendedName>
        <fullName evidence="5">GH10 domain-containing protein</fullName>
    </recommendedName>
</protein>
<dbReference type="EnsemblMetazoa" id="CapteT53453">
    <property type="protein sequence ID" value="CapteP53453"/>
    <property type="gene ID" value="CapteG53453"/>
</dbReference>
<sequence length="265" mass="30604">FAFGSAMQASYLKYAGYEDYFYSLFNWATPVNSLKWRITEKTKVSISFVYRNIMVSIHRICFEKRTISIRGHCISWDKEEKIMDWLSGLSPSEIMQNVKRRIHYIIERFSGKVHHWDVNNEIIPQQWYEKNTGNPQFTQSMMRTAHLADPNATLFLNEYNILNNGRTSSGAFLSNGVPLGALGIQSHIGLPGSFFDRRLDKTASLGLPIWITEFNLEWEDVNERAAKVEDALRLFFSHPAVEGIVLWGFWNETNRLGPRNASLVD</sequence>
<dbReference type="EMBL" id="KB299094">
    <property type="protein sequence ID" value="ELU08453.1"/>
    <property type="molecule type" value="Genomic_DNA"/>
</dbReference>
<keyword evidence="4" id="KW-0624">Polysaccharide degradation</keyword>
<evidence type="ECO:0000256" key="1">
    <source>
        <dbReference type="ARBA" id="ARBA00007495"/>
    </source>
</evidence>
<dbReference type="Gene3D" id="3.20.20.80">
    <property type="entry name" value="Glycosidases"/>
    <property type="match status" value="1"/>
</dbReference>
<evidence type="ECO:0000256" key="3">
    <source>
        <dbReference type="ARBA" id="ARBA00023277"/>
    </source>
</evidence>
<feature type="domain" description="GH10" evidence="5">
    <location>
        <begin position="1"/>
        <end position="265"/>
    </location>
</feature>
<accession>R7UQS0</accession>
<dbReference type="PANTHER" id="PTHR31490:SF1">
    <property type="entry name" value="ENDO-1,4-BETA-XYLANASE 1"/>
    <property type="match status" value="1"/>
</dbReference>
<feature type="non-terminal residue" evidence="6">
    <location>
        <position position="1"/>
    </location>
</feature>
<dbReference type="InterPro" id="IPR017853">
    <property type="entry name" value="GH"/>
</dbReference>
<evidence type="ECO:0000313" key="8">
    <source>
        <dbReference type="Proteomes" id="UP000014760"/>
    </source>
</evidence>
<dbReference type="OrthoDB" id="1719965at2759"/>
<reference evidence="6 8" key="2">
    <citation type="journal article" date="2013" name="Nature">
        <title>Insights into bilaterian evolution from three spiralian genomes.</title>
        <authorList>
            <person name="Simakov O."/>
            <person name="Marletaz F."/>
            <person name="Cho S.J."/>
            <person name="Edsinger-Gonzales E."/>
            <person name="Havlak P."/>
            <person name="Hellsten U."/>
            <person name="Kuo D.H."/>
            <person name="Larsson T."/>
            <person name="Lv J."/>
            <person name="Arendt D."/>
            <person name="Savage R."/>
            <person name="Osoegawa K."/>
            <person name="de Jong P."/>
            <person name="Grimwood J."/>
            <person name="Chapman J.A."/>
            <person name="Shapiro H."/>
            <person name="Aerts A."/>
            <person name="Otillar R.P."/>
            <person name="Terry A.Y."/>
            <person name="Boore J.L."/>
            <person name="Grigoriev I.V."/>
            <person name="Lindberg D.R."/>
            <person name="Seaver E.C."/>
            <person name="Weisblat D.A."/>
            <person name="Putnam N.H."/>
            <person name="Rokhsar D.S."/>
        </authorList>
    </citation>
    <scope>NUCLEOTIDE SEQUENCE</scope>
    <source>
        <strain evidence="6 8">I ESC-2004</strain>
    </source>
</reference>
<name>R7UQS0_CAPTE</name>
<dbReference type="EMBL" id="AMQN01006773">
    <property type="status" value="NOT_ANNOTATED_CDS"/>
    <property type="molecule type" value="Genomic_DNA"/>
</dbReference>
<dbReference type="InterPro" id="IPR001000">
    <property type="entry name" value="GH10_dom"/>
</dbReference>
<dbReference type="Pfam" id="PF00331">
    <property type="entry name" value="Glyco_hydro_10"/>
    <property type="match status" value="1"/>
</dbReference>